<dbReference type="KEGG" id="asag:FGM00_07550"/>
<feature type="chain" id="PRO_5023134621" description="Periplasmic heavy metal sensor" evidence="1">
    <location>
        <begin position="19"/>
        <end position="125"/>
    </location>
</feature>
<evidence type="ECO:0000256" key="1">
    <source>
        <dbReference type="SAM" id="SignalP"/>
    </source>
</evidence>
<sequence length="125" mass="14738">MKYIFWIAIALCSFQAMGQDPYLQNSTQESEYISEEITKQYRGKMGMPVDQTTRFMNKIEEFVLRKQKIDAMDVPVSEKLDLLQQLSDQETAEMANILTRRQLRKYRRLKKKIQPVQVVVGEVED</sequence>
<gene>
    <name evidence="2" type="ORF">FGM00_07550</name>
</gene>
<dbReference type="RefSeq" id="WP_138852308.1">
    <property type="nucleotide sequence ID" value="NZ_CP040710.1"/>
</dbReference>
<accession>A0A5B7SSK6</accession>
<keyword evidence="3" id="KW-1185">Reference proteome</keyword>
<evidence type="ECO:0000313" key="3">
    <source>
        <dbReference type="Proteomes" id="UP000310017"/>
    </source>
</evidence>
<keyword evidence="1" id="KW-0732">Signal</keyword>
<protein>
    <recommendedName>
        <fullName evidence="4">Periplasmic heavy metal sensor</fullName>
    </recommendedName>
</protein>
<evidence type="ECO:0008006" key="4">
    <source>
        <dbReference type="Google" id="ProtNLM"/>
    </source>
</evidence>
<dbReference type="EMBL" id="CP040710">
    <property type="protein sequence ID" value="QCW99960.1"/>
    <property type="molecule type" value="Genomic_DNA"/>
</dbReference>
<dbReference type="OrthoDB" id="1453593at2"/>
<proteinExistence type="predicted"/>
<feature type="signal peptide" evidence="1">
    <location>
        <begin position="1"/>
        <end position="18"/>
    </location>
</feature>
<evidence type="ECO:0000313" key="2">
    <source>
        <dbReference type="EMBL" id="QCW99960.1"/>
    </source>
</evidence>
<reference evidence="2 3" key="1">
    <citation type="submission" date="2019-05" db="EMBL/GenBank/DDBJ databases">
        <title>Genome sequencing of F202Z8.</title>
        <authorList>
            <person name="Kwon Y.M."/>
        </authorList>
    </citation>
    <scope>NUCLEOTIDE SEQUENCE [LARGE SCALE GENOMIC DNA]</scope>
    <source>
        <strain evidence="2 3">F202Z8</strain>
    </source>
</reference>
<dbReference type="AlphaFoldDB" id="A0A5B7SSK6"/>
<organism evidence="2 3">
    <name type="scientific">Aggregatimonas sangjinii</name>
    <dbReference type="NCBI Taxonomy" id="2583587"/>
    <lineage>
        <taxon>Bacteria</taxon>
        <taxon>Pseudomonadati</taxon>
        <taxon>Bacteroidota</taxon>
        <taxon>Flavobacteriia</taxon>
        <taxon>Flavobacteriales</taxon>
        <taxon>Flavobacteriaceae</taxon>
        <taxon>Aggregatimonas</taxon>
    </lineage>
</organism>
<name>A0A5B7SSK6_9FLAO</name>
<dbReference type="Proteomes" id="UP000310017">
    <property type="component" value="Chromosome"/>
</dbReference>